<keyword evidence="3" id="KW-1185">Reference proteome</keyword>
<reference evidence="3" key="1">
    <citation type="journal article" date="2019" name="Int. J. Syst. Evol. Microbiol.">
        <title>The Global Catalogue of Microorganisms (GCM) 10K type strain sequencing project: providing services to taxonomists for standard genome sequencing and annotation.</title>
        <authorList>
            <consortium name="The Broad Institute Genomics Platform"/>
            <consortium name="The Broad Institute Genome Sequencing Center for Infectious Disease"/>
            <person name="Wu L."/>
            <person name="Ma J."/>
        </authorList>
    </citation>
    <scope>NUCLEOTIDE SEQUENCE [LARGE SCALE GENOMIC DNA]</scope>
    <source>
        <strain evidence="3">CECT 7649</strain>
    </source>
</reference>
<name>A0ABW2NXI8_9ACTN</name>
<sequence>MGRLILHMQTSIDGCVDSHVPGSTWNLWDWGPDWPWSPDLRKRFNDLLDSVSGIVLSRPMVSEGYLDHWKRTADQHPGDPDHRFAHRIGELPKFVITEHGTASAWPNTTVVTGPLAESTRQAKAAATGDLVCFGGAGFARALLRHDLVDDLLLAVNPGVAGDGPRIFDASMAHDSYELAEAFPSACGILLVHWAKRRR</sequence>
<evidence type="ECO:0000259" key="1">
    <source>
        <dbReference type="Pfam" id="PF01872"/>
    </source>
</evidence>
<accession>A0ABW2NXI8</accession>
<feature type="domain" description="Bacterial bifunctional deaminase-reductase C-terminal" evidence="1">
    <location>
        <begin position="4"/>
        <end position="173"/>
    </location>
</feature>
<organism evidence="2 3">
    <name type="scientific">Sphaerisporangium rhizosphaerae</name>
    <dbReference type="NCBI Taxonomy" id="2269375"/>
    <lineage>
        <taxon>Bacteria</taxon>
        <taxon>Bacillati</taxon>
        <taxon>Actinomycetota</taxon>
        <taxon>Actinomycetes</taxon>
        <taxon>Streptosporangiales</taxon>
        <taxon>Streptosporangiaceae</taxon>
        <taxon>Sphaerisporangium</taxon>
    </lineage>
</organism>
<evidence type="ECO:0000313" key="3">
    <source>
        <dbReference type="Proteomes" id="UP001596496"/>
    </source>
</evidence>
<dbReference type="InterPro" id="IPR002734">
    <property type="entry name" value="RibDG_C"/>
</dbReference>
<dbReference type="InterPro" id="IPR024072">
    <property type="entry name" value="DHFR-like_dom_sf"/>
</dbReference>
<dbReference type="Proteomes" id="UP001596496">
    <property type="component" value="Unassembled WGS sequence"/>
</dbReference>
<dbReference type="SUPFAM" id="SSF53597">
    <property type="entry name" value="Dihydrofolate reductase-like"/>
    <property type="match status" value="1"/>
</dbReference>
<evidence type="ECO:0000313" key="2">
    <source>
        <dbReference type="EMBL" id="MFC7382151.1"/>
    </source>
</evidence>
<proteinExistence type="predicted"/>
<gene>
    <name evidence="2" type="ORF">ACFQSB_08020</name>
</gene>
<comment type="caution">
    <text evidence="2">The sequence shown here is derived from an EMBL/GenBank/DDBJ whole genome shotgun (WGS) entry which is preliminary data.</text>
</comment>
<dbReference type="Pfam" id="PF01872">
    <property type="entry name" value="RibD_C"/>
    <property type="match status" value="1"/>
</dbReference>
<protein>
    <submittedName>
        <fullName evidence="2">Dihydrofolate reductase family protein</fullName>
    </submittedName>
</protein>
<dbReference type="EMBL" id="JBHTCG010000004">
    <property type="protein sequence ID" value="MFC7382151.1"/>
    <property type="molecule type" value="Genomic_DNA"/>
</dbReference>
<dbReference type="Gene3D" id="3.40.430.10">
    <property type="entry name" value="Dihydrofolate Reductase, subunit A"/>
    <property type="match status" value="1"/>
</dbReference>